<organism evidence="1 2">
    <name type="scientific">Microbacterium flavum</name>
    <dbReference type="NCBI Taxonomy" id="415216"/>
    <lineage>
        <taxon>Bacteria</taxon>
        <taxon>Bacillati</taxon>
        <taxon>Actinomycetota</taxon>
        <taxon>Actinomycetes</taxon>
        <taxon>Micrococcales</taxon>
        <taxon>Microbacteriaceae</taxon>
        <taxon>Microbacterium</taxon>
    </lineage>
</organism>
<name>A0ABS5XTP0_9MICO</name>
<proteinExistence type="predicted"/>
<keyword evidence="2" id="KW-1185">Reference proteome</keyword>
<evidence type="ECO:0000313" key="1">
    <source>
        <dbReference type="EMBL" id="MBT8797884.1"/>
    </source>
</evidence>
<evidence type="ECO:0008006" key="3">
    <source>
        <dbReference type="Google" id="ProtNLM"/>
    </source>
</evidence>
<reference evidence="1 2" key="1">
    <citation type="submission" date="2021-03" db="EMBL/GenBank/DDBJ databases">
        <title>Microbacterium pauli sp. nov., isolated from microfiltered milk.</title>
        <authorList>
            <person name="Bellassi P."/>
            <person name="Fontana A."/>
            <person name="Callegari M.L."/>
            <person name="Lorenzo M."/>
            <person name="Cappa F."/>
        </authorList>
    </citation>
    <scope>NUCLEOTIDE SEQUENCE [LARGE SCALE GENOMIC DNA]</scope>
    <source>
        <strain evidence="1 2">DSM 18909</strain>
    </source>
</reference>
<dbReference type="Proteomes" id="UP000740605">
    <property type="component" value="Unassembled WGS sequence"/>
</dbReference>
<protein>
    <recommendedName>
        <fullName evidence="3">HipA-like C-terminal domain-containing protein</fullName>
    </recommendedName>
</protein>
<evidence type="ECO:0000313" key="2">
    <source>
        <dbReference type="Proteomes" id="UP000740605"/>
    </source>
</evidence>
<dbReference type="RefSeq" id="WP_215487115.1">
    <property type="nucleotide sequence ID" value="NZ_BAAAPJ010000005.1"/>
</dbReference>
<dbReference type="Gene3D" id="1.10.1070.20">
    <property type="match status" value="1"/>
</dbReference>
<accession>A0ABS5XTP0</accession>
<dbReference type="EMBL" id="JAFLHG010000005">
    <property type="protein sequence ID" value="MBT8797884.1"/>
    <property type="molecule type" value="Genomic_DNA"/>
</dbReference>
<sequence>MPTAWEPLHFVRGAAEADEPMGSKEKWWVDLPMFGERQWLLKLARLDELDGTVSGEDWAEWTVHQFAEQLGVPSATVRPALLEGRRAIVSRSVLRDRLEYLDHGNSVLSARFADYDQSVQGENQGYTLAAVRDALEEVGPPADTEWPGGFTAFDVWAGYLLMDAWVAGRDRHHENWAVILRGDERRLAPSFDHGNALGFQERDERRVRMLDDELHLMRWVERGTSHHFAGKPKLTELAWSALGLASPTARRFWVERLDAISQDAVHSVVSQVPRAIMSEVTHTFVVRLLATNRRRLLDGYSGT</sequence>
<gene>
    <name evidence="1" type="ORF">J0P97_07335</name>
</gene>
<comment type="caution">
    <text evidence="1">The sequence shown here is derived from an EMBL/GenBank/DDBJ whole genome shotgun (WGS) entry which is preliminary data.</text>
</comment>